<proteinExistence type="predicted"/>
<sequence>MVVRSFLVGPAIPLHSRDLGPPLPRLAPLQPGLSRSRCRPRATSPAAGGSRKKGRRRLTSASSPRGLAFGRSPPCRLSRPLVAAGEVHLSRHRPRVIPHPSERGEQEGR</sequence>
<evidence type="ECO:0000256" key="1">
    <source>
        <dbReference type="SAM" id="MobiDB-lite"/>
    </source>
</evidence>
<comment type="caution">
    <text evidence="2">The sequence shown here is derived from an EMBL/GenBank/DDBJ whole genome shotgun (WGS) entry which is preliminary data.</text>
</comment>
<keyword evidence="3" id="KW-1185">Reference proteome</keyword>
<evidence type="ECO:0000313" key="2">
    <source>
        <dbReference type="EMBL" id="KAJ1119287.1"/>
    </source>
</evidence>
<protein>
    <submittedName>
        <fullName evidence="2">Uncharacterized protein</fullName>
    </submittedName>
</protein>
<dbReference type="AlphaFoldDB" id="A0AAV7NW20"/>
<reference evidence="2" key="1">
    <citation type="journal article" date="2022" name="bioRxiv">
        <title>Sequencing and chromosome-scale assembly of the giantPleurodeles waltlgenome.</title>
        <authorList>
            <person name="Brown T."/>
            <person name="Elewa A."/>
            <person name="Iarovenko S."/>
            <person name="Subramanian E."/>
            <person name="Araus A.J."/>
            <person name="Petzold A."/>
            <person name="Susuki M."/>
            <person name="Suzuki K.-i.T."/>
            <person name="Hayashi T."/>
            <person name="Toyoda A."/>
            <person name="Oliveira C."/>
            <person name="Osipova E."/>
            <person name="Leigh N.D."/>
            <person name="Simon A."/>
            <person name="Yun M.H."/>
        </authorList>
    </citation>
    <scope>NUCLEOTIDE SEQUENCE</scope>
    <source>
        <strain evidence="2">20211129_DDA</strain>
        <tissue evidence="2">Liver</tissue>
    </source>
</reference>
<feature type="region of interest" description="Disordered" evidence="1">
    <location>
        <begin position="13"/>
        <end position="109"/>
    </location>
</feature>
<dbReference type="EMBL" id="JANPWB010000012">
    <property type="protein sequence ID" value="KAJ1119287.1"/>
    <property type="molecule type" value="Genomic_DNA"/>
</dbReference>
<evidence type="ECO:0000313" key="3">
    <source>
        <dbReference type="Proteomes" id="UP001066276"/>
    </source>
</evidence>
<accession>A0AAV7NW20</accession>
<name>A0AAV7NW20_PLEWA</name>
<dbReference type="Proteomes" id="UP001066276">
    <property type="component" value="Chromosome 8"/>
</dbReference>
<organism evidence="2 3">
    <name type="scientific">Pleurodeles waltl</name>
    <name type="common">Iberian ribbed newt</name>
    <dbReference type="NCBI Taxonomy" id="8319"/>
    <lineage>
        <taxon>Eukaryota</taxon>
        <taxon>Metazoa</taxon>
        <taxon>Chordata</taxon>
        <taxon>Craniata</taxon>
        <taxon>Vertebrata</taxon>
        <taxon>Euteleostomi</taxon>
        <taxon>Amphibia</taxon>
        <taxon>Batrachia</taxon>
        <taxon>Caudata</taxon>
        <taxon>Salamandroidea</taxon>
        <taxon>Salamandridae</taxon>
        <taxon>Pleurodelinae</taxon>
        <taxon>Pleurodeles</taxon>
    </lineage>
</organism>
<gene>
    <name evidence="2" type="ORF">NDU88_007473</name>
</gene>
<feature type="compositionally biased region" description="Basic and acidic residues" evidence="1">
    <location>
        <begin position="100"/>
        <end position="109"/>
    </location>
</feature>